<keyword evidence="2" id="KW-1185">Reference proteome</keyword>
<evidence type="ECO:0008006" key="3">
    <source>
        <dbReference type="Google" id="ProtNLM"/>
    </source>
</evidence>
<dbReference type="AlphaFoldDB" id="A0A1H2L7B4"/>
<organism evidence="1 2">
    <name type="scientific">Jiangella alkaliphila</name>
    <dbReference type="NCBI Taxonomy" id="419479"/>
    <lineage>
        <taxon>Bacteria</taxon>
        <taxon>Bacillati</taxon>
        <taxon>Actinomycetota</taxon>
        <taxon>Actinomycetes</taxon>
        <taxon>Jiangellales</taxon>
        <taxon>Jiangellaceae</taxon>
        <taxon>Jiangella</taxon>
    </lineage>
</organism>
<proteinExistence type="predicted"/>
<name>A0A1H2L7B4_9ACTN</name>
<dbReference type="EMBL" id="LT629791">
    <property type="protein sequence ID" value="SDU76615.1"/>
    <property type="molecule type" value="Genomic_DNA"/>
</dbReference>
<accession>A0A1H2L7B4</accession>
<evidence type="ECO:0000313" key="2">
    <source>
        <dbReference type="Proteomes" id="UP000182977"/>
    </source>
</evidence>
<gene>
    <name evidence="1" type="ORF">SAMN04488563_5259</name>
</gene>
<sequence length="111" mass="12508">MVDRTAGALYEDIEDRLLADRGVERSTMMGFPCLRLRGRFFASFDAQADALVIKLPRQRVRELIGEGLGEPFAPAGRVFREWVSLPIASVDAWDQLADEARRFARLHESAS</sequence>
<dbReference type="Proteomes" id="UP000182977">
    <property type="component" value="Chromosome I"/>
</dbReference>
<protein>
    <recommendedName>
        <fullName evidence="3">YjbR protein</fullName>
    </recommendedName>
</protein>
<evidence type="ECO:0000313" key="1">
    <source>
        <dbReference type="EMBL" id="SDU76615.1"/>
    </source>
</evidence>
<reference evidence="2" key="1">
    <citation type="submission" date="2016-10" db="EMBL/GenBank/DDBJ databases">
        <authorList>
            <person name="Varghese N."/>
            <person name="Submissions S."/>
        </authorList>
    </citation>
    <scope>NUCLEOTIDE SEQUENCE [LARGE SCALE GENOMIC DNA]</scope>
    <source>
        <strain evidence="2">DSM 45079</strain>
    </source>
</reference>